<evidence type="ECO:0000259" key="1">
    <source>
        <dbReference type="PROSITE" id="PS51335"/>
    </source>
</evidence>
<dbReference type="PANTHER" id="PTHR12771">
    <property type="entry name" value="ENGULFMENT AND CELL MOTILITY"/>
    <property type="match status" value="1"/>
</dbReference>
<organism evidence="2 3">
    <name type="scientific">Rhodosorus marinus</name>
    <dbReference type="NCBI Taxonomy" id="101924"/>
    <lineage>
        <taxon>Eukaryota</taxon>
        <taxon>Rhodophyta</taxon>
        <taxon>Stylonematophyceae</taxon>
        <taxon>Stylonematales</taxon>
        <taxon>Stylonemataceae</taxon>
        <taxon>Rhodosorus</taxon>
    </lineage>
</organism>
<sequence>MRRKSKLESFILAGALDEHQGTILLWKILRDSRALREVWTALKKREPDQEHILKTITELKFGNGVASTLTLSAYIENICDVTDFVYKIRDLRDTAYDSNNACHKIQLERIWNLATNNLERKGGQISSDWKQIGFRGEDPAEDLQDGGILALNQLRYICETRKKFVRRQLLSERRNWDGRYPWVYVGIIVTNAAVEFLKERILDVPLLGLGEPQMWQAFDEIYCDMFEAFHDDWVSAPIASAADFDGTFQRCMAKQRLIYLQTADQAVG</sequence>
<accession>A0AAV8UMX8</accession>
<keyword evidence="3" id="KW-1185">Reference proteome</keyword>
<reference evidence="2 3" key="1">
    <citation type="journal article" date="2023" name="Nat. Commun.">
        <title>Origin of minicircular mitochondrial genomes in red algae.</title>
        <authorList>
            <person name="Lee Y."/>
            <person name="Cho C.H."/>
            <person name="Lee Y.M."/>
            <person name="Park S.I."/>
            <person name="Yang J.H."/>
            <person name="West J.A."/>
            <person name="Bhattacharya D."/>
            <person name="Yoon H.S."/>
        </authorList>
    </citation>
    <scope>NUCLEOTIDE SEQUENCE [LARGE SCALE GENOMIC DNA]</scope>
    <source>
        <strain evidence="2 3">CCMP1338</strain>
        <tissue evidence="2">Whole cell</tissue>
    </source>
</reference>
<evidence type="ECO:0000313" key="3">
    <source>
        <dbReference type="Proteomes" id="UP001157974"/>
    </source>
</evidence>
<protein>
    <recommendedName>
        <fullName evidence="1">ELMO domain-containing protein</fullName>
    </recommendedName>
</protein>
<evidence type="ECO:0000313" key="2">
    <source>
        <dbReference type="EMBL" id="KAJ8903920.1"/>
    </source>
</evidence>
<dbReference type="AlphaFoldDB" id="A0AAV8UMX8"/>
<name>A0AAV8UMX8_9RHOD</name>
<dbReference type="InterPro" id="IPR006816">
    <property type="entry name" value="ELMO_dom"/>
</dbReference>
<comment type="caution">
    <text evidence="2">The sequence shown here is derived from an EMBL/GenBank/DDBJ whole genome shotgun (WGS) entry which is preliminary data.</text>
</comment>
<feature type="domain" description="ELMO" evidence="1">
    <location>
        <begin position="102"/>
        <end position="259"/>
    </location>
</feature>
<dbReference type="PANTHER" id="PTHR12771:SF51">
    <property type="entry name" value="LD01482P"/>
    <property type="match status" value="1"/>
</dbReference>
<dbReference type="PROSITE" id="PS51335">
    <property type="entry name" value="ELMO"/>
    <property type="match status" value="1"/>
</dbReference>
<dbReference type="Proteomes" id="UP001157974">
    <property type="component" value="Unassembled WGS sequence"/>
</dbReference>
<proteinExistence type="predicted"/>
<dbReference type="Pfam" id="PF04727">
    <property type="entry name" value="ELMO_CED12"/>
    <property type="match status" value="1"/>
</dbReference>
<dbReference type="InterPro" id="IPR050868">
    <property type="entry name" value="ELMO_domain-containing"/>
</dbReference>
<dbReference type="EMBL" id="JAMWBK010000006">
    <property type="protein sequence ID" value="KAJ8903920.1"/>
    <property type="molecule type" value="Genomic_DNA"/>
</dbReference>
<gene>
    <name evidence="2" type="ORF">NDN08_000451</name>
</gene>